<dbReference type="EMBL" id="SDRB02013278">
    <property type="protein sequence ID" value="THF95368.1"/>
    <property type="molecule type" value="Genomic_DNA"/>
</dbReference>
<sequence length="180" mass="19868">MGSDAVLKKEVDRLEHRVMQLELDSLMGVRKQEMEKIVEKNAELANRLAQLTTTVDQLKSLSSHSLLSTVQCVDFKLISIEDSLPPMGYCCSNTLYAFVVKDDTNICAACNHLPKPPQPPATSFCNRTIDVQSNKNTPAHPFSASPWQSSYPAGVAPLPAMTSRKIFNNNRSEIGDRGCD</sequence>
<keyword evidence="1" id="KW-0175">Coiled coil</keyword>
<gene>
    <name evidence="2" type="ORF">TEA_023963</name>
</gene>
<dbReference type="STRING" id="542762.A0A4S4D018"/>
<organism evidence="2 3">
    <name type="scientific">Camellia sinensis var. sinensis</name>
    <name type="common">China tea</name>
    <dbReference type="NCBI Taxonomy" id="542762"/>
    <lineage>
        <taxon>Eukaryota</taxon>
        <taxon>Viridiplantae</taxon>
        <taxon>Streptophyta</taxon>
        <taxon>Embryophyta</taxon>
        <taxon>Tracheophyta</taxon>
        <taxon>Spermatophyta</taxon>
        <taxon>Magnoliopsida</taxon>
        <taxon>eudicotyledons</taxon>
        <taxon>Gunneridae</taxon>
        <taxon>Pentapetalae</taxon>
        <taxon>asterids</taxon>
        <taxon>Ericales</taxon>
        <taxon>Theaceae</taxon>
        <taxon>Camellia</taxon>
    </lineage>
</organism>
<dbReference type="Proteomes" id="UP000306102">
    <property type="component" value="Unassembled WGS sequence"/>
</dbReference>
<accession>A0A4S4D018</accession>
<keyword evidence="3" id="KW-1185">Reference proteome</keyword>
<proteinExistence type="predicted"/>
<feature type="coiled-coil region" evidence="1">
    <location>
        <begin position="4"/>
        <end position="61"/>
    </location>
</feature>
<evidence type="ECO:0000313" key="2">
    <source>
        <dbReference type="EMBL" id="THF95368.1"/>
    </source>
</evidence>
<reference evidence="2 3" key="1">
    <citation type="journal article" date="2018" name="Proc. Natl. Acad. Sci. U.S.A.">
        <title>Draft genome sequence of Camellia sinensis var. sinensis provides insights into the evolution of the tea genome and tea quality.</title>
        <authorList>
            <person name="Wei C."/>
            <person name="Yang H."/>
            <person name="Wang S."/>
            <person name="Zhao J."/>
            <person name="Liu C."/>
            <person name="Gao L."/>
            <person name="Xia E."/>
            <person name="Lu Y."/>
            <person name="Tai Y."/>
            <person name="She G."/>
            <person name="Sun J."/>
            <person name="Cao H."/>
            <person name="Tong W."/>
            <person name="Gao Q."/>
            <person name="Li Y."/>
            <person name="Deng W."/>
            <person name="Jiang X."/>
            <person name="Wang W."/>
            <person name="Chen Q."/>
            <person name="Zhang S."/>
            <person name="Li H."/>
            <person name="Wu J."/>
            <person name="Wang P."/>
            <person name="Li P."/>
            <person name="Shi C."/>
            <person name="Zheng F."/>
            <person name="Jian J."/>
            <person name="Huang B."/>
            <person name="Shan D."/>
            <person name="Shi M."/>
            <person name="Fang C."/>
            <person name="Yue Y."/>
            <person name="Li F."/>
            <person name="Li D."/>
            <person name="Wei S."/>
            <person name="Han B."/>
            <person name="Jiang C."/>
            <person name="Yin Y."/>
            <person name="Xia T."/>
            <person name="Zhang Z."/>
            <person name="Bennetzen J.L."/>
            <person name="Zhao S."/>
            <person name="Wan X."/>
        </authorList>
    </citation>
    <scope>NUCLEOTIDE SEQUENCE [LARGE SCALE GENOMIC DNA]</scope>
    <source>
        <strain evidence="3">cv. Shuchazao</strain>
        <tissue evidence="2">Leaf</tissue>
    </source>
</reference>
<name>A0A4S4D018_CAMSN</name>
<dbReference type="AlphaFoldDB" id="A0A4S4D018"/>
<evidence type="ECO:0000313" key="3">
    <source>
        <dbReference type="Proteomes" id="UP000306102"/>
    </source>
</evidence>
<comment type="caution">
    <text evidence="2">The sequence shown here is derived from an EMBL/GenBank/DDBJ whole genome shotgun (WGS) entry which is preliminary data.</text>
</comment>
<evidence type="ECO:0000256" key="1">
    <source>
        <dbReference type="SAM" id="Coils"/>
    </source>
</evidence>
<protein>
    <submittedName>
        <fullName evidence="2">Uncharacterized protein</fullName>
    </submittedName>
</protein>